<reference evidence="3" key="1">
    <citation type="journal article" date="2013" name="Genome Biol.">
        <title>Draft genome of the mountain pine beetle, Dendroctonus ponderosae Hopkins, a major forest pest.</title>
        <authorList>
            <person name="Keeling C.I."/>
            <person name="Yuen M.M."/>
            <person name="Liao N.Y."/>
            <person name="Docking T.R."/>
            <person name="Chan S.K."/>
            <person name="Taylor G.A."/>
            <person name="Palmquist D.L."/>
            <person name="Jackman S.D."/>
            <person name="Nguyen A."/>
            <person name="Li M."/>
            <person name="Henderson H."/>
            <person name="Janes J.K."/>
            <person name="Zhao Y."/>
            <person name="Pandoh P."/>
            <person name="Moore R."/>
            <person name="Sperling F.A."/>
            <person name="Huber D.P."/>
            <person name="Birol I."/>
            <person name="Jones S.J."/>
            <person name="Bohlmann J."/>
        </authorList>
    </citation>
    <scope>NUCLEOTIDE SEQUENCE</scope>
</reference>
<accession>A0AAR5PRH4</accession>
<organism evidence="2 3">
    <name type="scientific">Dendroctonus ponderosae</name>
    <name type="common">Mountain pine beetle</name>
    <dbReference type="NCBI Taxonomy" id="77166"/>
    <lineage>
        <taxon>Eukaryota</taxon>
        <taxon>Metazoa</taxon>
        <taxon>Ecdysozoa</taxon>
        <taxon>Arthropoda</taxon>
        <taxon>Hexapoda</taxon>
        <taxon>Insecta</taxon>
        <taxon>Pterygota</taxon>
        <taxon>Neoptera</taxon>
        <taxon>Endopterygota</taxon>
        <taxon>Coleoptera</taxon>
        <taxon>Polyphaga</taxon>
        <taxon>Cucujiformia</taxon>
        <taxon>Curculionidae</taxon>
        <taxon>Scolytinae</taxon>
        <taxon>Dendroctonus</taxon>
    </lineage>
</organism>
<name>A0AAR5PRH4_DENPD</name>
<evidence type="ECO:0000313" key="3">
    <source>
        <dbReference type="Proteomes" id="UP000019118"/>
    </source>
</evidence>
<evidence type="ECO:0000313" key="2">
    <source>
        <dbReference type="EnsemblMetazoa" id="XP_019763614.1"/>
    </source>
</evidence>
<feature type="transmembrane region" description="Helical" evidence="1">
    <location>
        <begin position="54"/>
        <end position="77"/>
    </location>
</feature>
<keyword evidence="1" id="KW-0472">Membrane</keyword>
<keyword evidence="1" id="KW-0812">Transmembrane</keyword>
<dbReference type="GO" id="GO:0007411">
    <property type="term" value="P:axon guidance"/>
    <property type="evidence" value="ECO:0007669"/>
    <property type="project" value="InterPro"/>
</dbReference>
<evidence type="ECO:0008006" key="4">
    <source>
        <dbReference type="Google" id="ProtNLM"/>
    </source>
</evidence>
<dbReference type="Pfam" id="PF15957">
    <property type="entry name" value="Comm"/>
    <property type="match status" value="1"/>
</dbReference>
<sequence length="187" mass="20490">MDLDIATAELESFSATPIKSVDFNISDLSIFEISENTGVRPLSDPVYEQFLADVWVGIVLTLMVLSCVCFMCSCLIYHKFQEWKNGVIEARNAANLEAGVPESDLPSYTIASGLPTYDEALEQLKKVKQNQCSDTFFTNESFNSGGDSAIKSHASRSPTSRDLGNTLSLTHLLEIYNKNAGSNSSKT</sequence>
<keyword evidence="1" id="KW-1133">Transmembrane helix</keyword>
<dbReference type="InterPro" id="IPR031878">
    <property type="entry name" value="Commissureless"/>
</dbReference>
<reference evidence="2" key="2">
    <citation type="submission" date="2024-08" db="UniProtKB">
        <authorList>
            <consortium name="EnsemblMetazoa"/>
        </authorList>
    </citation>
    <scope>IDENTIFICATION</scope>
</reference>
<protein>
    <recommendedName>
        <fullName evidence="4">Protein commissureless</fullName>
    </recommendedName>
</protein>
<dbReference type="EnsemblMetazoa" id="XM_019908055.1">
    <property type="protein sequence ID" value="XP_019763614.1"/>
    <property type="gene ID" value="LOC109539969"/>
</dbReference>
<proteinExistence type="predicted"/>
<dbReference type="Proteomes" id="UP000019118">
    <property type="component" value="Unassembled WGS sequence"/>
</dbReference>
<keyword evidence="3" id="KW-1185">Reference proteome</keyword>
<evidence type="ECO:0000256" key="1">
    <source>
        <dbReference type="SAM" id="Phobius"/>
    </source>
</evidence>
<dbReference type="AlphaFoldDB" id="A0AAR5PRH4"/>